<accession>A0A9W8A8N1</accession>
<dbReference type="EMBL" id="JANBPU010000012">
    <property type="protein sequence ID" value="KAJ1920526.1"/>
    <property type="molecule type" value="Genomic_DNA"/>
</dbReference>
<dbReference type="Gene3D" id="2.130.10.10">
    <property type="entry name" value="YVTN repeat-like/Quinoprotein amine dehydrogenase"/>
    <property type="match status" value="1"/>
</dbReference>
<protein>
    <submittedName>
        <fullName evidence="7">Small subunit (SSU) processome component</fullName>
    </submittedName>
</protein>
<evidence type="ECO:0000256" key="1">
    <source>
        <dbReference type="ARBA" id="ARBA00004123"/>
    </source>
</evidence>
<evidence type="ECO:0000256" key="2">
    <source>
        <dbReference type="ARBA" id="ARBA00023242"/>
    </source>
</evidence>
<evidence type="ECO:0000313" key="8">
    <source>
        <dbReference type="Proteomes" id="UP001150538"/>
    </source>
</evidence>
<evidence type="ECO:0000313" key="7">
    <source>
        <dbReference type="EMBL" id="KAJ1920526.1"/>
    </source>
</evidence>
<feature type="domain" description="Small-subunit processome Utp12" evidence="6">
    <location>
        <begin position="509"/>
        <end position="612"/>
    </location>
</feature>
<evidence type="ECO:0000256" key="5">
    <source>
        <dbReference type="SAM" id="MobiDB-lite"/>
    </source>
</evidence>
<name>A0A9W8A8N1_9FUNG</name>
<dbReference type="InterPro" id="IPR052414">
    <property type="entry name" value="U3_snoRNA-assoc_WDR"/>
</dbReference>
<sequence length="1043" mass="115429">MVKRSGSTKKPKAHSSALYDNTVIRERPMYAFDQGRKAADGNVNYLALVNQTVDRHRLRIFDVHNSAAIGELKASNDQEKLKRFTCIEFGLVRSDVIKETKSKKRKSDATSKNQTKTLLAAIGLQDGSIALYSPAQNKIISQLDGGHTMAVQDITFGESADRKQPRCWSCDTTGKIVEWDLLSNTIVSHFKTSLTGVSRIQIDSKGKRLAVASHSVEIVDLASKSTSCSFTGHGSNITDLLWGPGEKSIITAAGSDRFVYVWPARDENDGKTGAKPAVAALVMDSDVLTIDVSDNGSVIAMVEDGSAGVWYNIASKSNIAKLISEKSKKPLSESPDTKIEIKSKDSNVVPIILARFWQQSGSSQSALLVYGNLLKPVFETVVLTDENNSENIPALMELERDTQNNLLMNNGNAQSQAAQNLQNSVKTYDESQATVLGPINMDPVGASTKSLVPTLEDRMKEMGLIDQPNKLSSESATADGAIIDGQKKGPTPKATSLVRVLVQALHSQDNPLLETVLSNSSRSTVVRETVNRLPAAYVLPFIQQLFIRFQSSPLRANELIPWIRALLITHSAYLASVPQLVKQLAAFYQVIDSRLSVNNKLLRLQGRVDMLEQQIRARSEQSKGQGLDSERSGDQSQALNVYVEGEEDEDEDTDMMDEEHPMLDGESTTDGSDIGAEWTDRSEDEDSDSQDSDREDDDSDDESASDLEHRQARGLFNRLPNQISKRAFATINKYGACNISKNAMLRSNKFNNANPIIANKYEIYNGRSITAKSNKAMNRWYSSESVEEPEADETSIGEKPEGVRDEMWQVYADCMDRLSDINAKHLLPRQSTLENYLMKVSSLEELEIGVKLMERWRLSPLVMNEKITHYFVDAAERAGTPEIATKVILDRWKYKQFPTKLSMAKLIRLLGTKGKKAVQLEGVESETAKGLLSSIYMLFDSYEEFGIEQDAMGYGETIEASIDIGSDEGWKLAESLAKEAAGEFNPPRLTFEAIHALKRAYSARGDTDSALKYALLIKEHNIGQSKRPAIHFDKNGELCMSLK</sequence>
<comment type="subcellular location">
    <subcellularLocation>
        <location evidence="1">Nucleus</location>
    </subcellularLocation>
</comment>
<dbReference type="SMART" id="SM00320">
    <property type="entry name" value="WD40"/>
    <property type="match status" value="3"/>
</dbReference>
<dbReference type="PANTHER" id="PTHR44267">
    <property type="entry name" value="WD REPEAT-CONTAINING PROTEIN 43"/>
    <property type="match status" value="1"/>
</dbReference>
<reference evidence="7" key="1">
    <citation type="submission" date="2022-07" db="EMBL/GenBank/DDBJ databases">
        <title>Phylogenomic reconstructions and comparative analyses of Kickxellomycotina fungi.</title>
        <authorList>
            <person name="Reynolds N.K."/>
            <person name="Stajich J.E."/>
            <person name="Barry K."/>
            <person name="Grigoriev I.V."/>
            <person name="Crous P."/>
            <person name="Smith M.E."/>
        </authorList>
    </citation>
    <scope>NUCLEOTIDE SEQUENCE</scope>
    <source>
        <strain evidence="7">NBRC 100468</strain>
    </source>
</reference>
<evidence type="ECO:0000259" key="6">
    <source>
        <dbReference type="Pfam" id="PF04003"/>
    </source>
</evidence>
<keyword evidence="2" id="KW-0539">Nucleus</keyword>
<comment type="caution">
    <text evidence="7">The sequence shown here is derived from an EMBL/GenBank/DDBJ whole genome shotgun (WGS) entry which is preliminary data.</text>
</comment>
<dbReference type="InterPro" id="IPR015943">
    <property type="entry name" value="WD40/YVTN_repeat-like_dom_sf"/>
</dbReference>
<dbReference type="OrthoDB" id="30195at2759"/>
<dbReference type="GO" id="GO:0000462">
    <property type="term" value="P:maturation of SSU-rRNA from tricistronic rRNA transcript (SSU-rRNA, 5.8S rRNA, LSU-rRNA)"/>
    <property type="evidence" value="ECO:0007669"/>
    <property type="project" value="TreeGrafter"/>
</dbReference>
<organism evidence="7 8">
    <name type="scientific">Mycoemilia scoparia</name>
    <dbReference type="NCBI Taxonomy" id="417184"/>
    <lineage>
        <taxon>Eukaryota</taxon>
        <taxon>Fungi</taxon>
        <taxon>Fungi incertae sedis</taxon>
        <taxon>Zoopagomycota</taxon>
        <taxon>Kickxellomycotina</taxon>
        <taxon>Kickxellomycetes</taxon>
        <taxon>Kickxellales</taxon>
        <taxon>Kickxellaceae</taxon>
        <taxon>Mycoemilia</taxon>
    </lineage>
</organism>
<feature type="compositionally biased region" description="Acidic residues" evidence="5">
    <location>
        <begin position="682"/>
        <end position="705"/>
    </location>
</feature>
<dbReference type="PANTHER" id="PTHR44267:SF1">
    <property type="entry name" value="WD REPEAT-CONTAINING PROTEIN 43"/>
    <property type="match status" value="1"/>
</dbReference>
<dbReference type="AlphaFoldDB" id="A0A9W8A8N1"/>
<dbReference type="InterPro" id="IPR007148">
    <property type="entry name" value="SSU_processome_Utp12"/>
</dbReference>
<gene>
    <name evidence="7" type="primary">UTP5</name>
    <name evidence="7" type="ORF">H4219_001225</name>
</gene>
<dbReference type="InterPro" id="IPR001680">
    <property type="entry name" value="WD40_rpt"/>
</dbReference>
<dbReference type="GO" id="GO:0005730">
    <property type="term" value="C:nucleolus"/>
    <property type="evidence" value="ECO:0007669"/>
    <property type="project" value="TreeGrafter"/>
</dbReference>
<dbReference type="InterPro" id="IPR036322">
    <property type="entry name" value="WD40_repeat_dom_sf"/>
</dbReference>
<proteinExistence type="inferred from homology"/>
<evidence type="ECO:0000256" key="4">
    <source>
        <dbReference type="PROSITE-ProRule" id="PRU00221"/>
    </source>
</evidence>
<dbReference type="Proteomes" id="UP001150538">
    <property type="component" value="Unassembled WGS sequence"/>
</dbReference>
<feature type="compositionally biased region" description="Acidic residues" evidence="5">
    <location>
        <begin position="644"/>
        <end position="657"/>
    </location>
</feature>
<keyword evidence="4" id="KW-0853">WD repeat</keyword>
<dbReference type="Pfam" id="PF04003">
    <property type="entry name" value="Utp12"/>
    <property type="match status" value="1"/>
</dbReference>
<dbReference type="SUPFAM" id="SSF50978">
    <property type="entry name" value="WD40 repeat-like"/>
    <property type="match status" value="1"/>
</dbReference>
<feature type="region of interest" description="Disordered" evidence="5">
    <location>
        <begin position="617"/>
        <end position="713"/>
    </location>
</feature>
<feature type="repeat" description="WD" evidence="4">
    <location>
        <begin position="230"/>
        <end position="272"/>
    </location>
</feature>
<keyword evidence="8" id="KW-1185">Reference proteome</keyword>
<comment type="similarity">
    <text evidence="3">Belongs to the UTP5 family.</text>
</comment>
<dbReference type="PROSITE" id="PS50082">
    <property type="entry name" value="WD_REPEATS_2"/>
    <property type="match status" value="1"/>
</dbReference>
<evidence type="ECO:0000256" key="3">
    <source>
        <dbReference type="ARBA" id="ARBA00038335"/>
    </source>
</evidence>